<dbReference type="PANTHER" id="PTHR31678:SF6">
    <property type="entry name" value="KERATIN-ASSOCIATED PROTEIN 6-3"/>
    <property type="match status" value="1"/>
</dbReference>
<dbReference type="AlphaFoldDB" id="A0A2J8UKS0"/>
<sequence length="78" mass="8130">TTSTTNTMCGSYYRNCNGGRGYGCCGYGDLGCCYAGLGYGYGGLGCGYGCDYGYASRSFCDCGYRCGSGCGSSFGYYY</sequence>
<organism evidence="3">
    <name type="scientific">Pongo abelii</name>
    <name type="common">Sumatran orangutan</name>
    <name type="synonym">Pongo pygmaeus abelii</name>
    <dbReference type="NCBI Taxonomy" id="9601"/>
    <lineage>
        <taxon>Eukaryota</taxon>
        <taxon>Metazoa</taxon>
        <taxon>Chordata</taxon>
        <taxon>Craniata</taxon>
        <taxon>Vertebrata</taxon>
        <taxon>Euteleostomi</taxon>
        <taxon>Mammalia</taxon>
        <taxon>Eutheria</taxon>
        <taxon>Euarchontoglires</taxon>
        <taxon>Primates</taxon>
        <taxon>Haplorrhini</taxon>
        <taxon>Catarrhini</taxon>
        <taxon>Hominidae</taxon>
        <taxon>Pongo</taxon>
    </lineage>
</organism>
<keyword evidence="2" id="KW-0416">Keratin</keyword>
<protein>
    <submittedName>
        <fullName evidence="3">KRTAP6-3 isoform 1</fullName>
    </submittedName>
</protein>
<dbReference type="PANTHER" id="PTHR31678">
    <property type="entry name" value="KERATIN-ASSOCIATED PROTEIN 6-3"/>
    <property type="match status" value="1"/>
</dbReference>
<accession>A0A2J8UKS0</accession>
<dbReference type="GO" id="GO:0005882">
    <property type="term" value="C:intermediate filament"/>
    <property type="evidence" value="ECO:0007669"/>
    <property type="project" value="UniProtKB-KW"/>
</dbReference>
<name>A0A2J8UKS0_PONAB</name>
<dbReference type="GO" id="GO:0031424">
    <property type="term" value="P:keratinization"/>
    <property type="evidence" value="ECO:0007669"/>
    <property type="project" value="InterPro"/>
</dbReference>
<evidence type="ECO:0000256" key="1">
    <source>
        <dbReference type="ARBA" id="ARBA00008687"/>
    </source>
</evidence>
<comment type="caution">
    <text evidence="3">The sequence shown here is derived from an EMBL/GenBank/DDBJ whole genome shotgun (WGS) entry which is preliminary data.</text>
</comment>
<feature type="non-terminal residue" evidence="3">
    <location>
        <position position="1"/>
    </location>
</feature>
<gene>
    <name evidence="3" type="ORF">CR201_G0027274</name>
</gene>
<comment type="similarity">
    <text evidence="1">Belongs to the KRTAP type 6 family.</text>
</comment>
<evidence type="ECO:0000256" key="2">
    <source>
        <dbReference type="ARBA" id="ARBA00022744"/>
    </source>
</evidence>
<dbReference type="InterPro" id="IPR040313">
    <property type="entry name" value="KAP6"/>
</dbReference>
<reference evidence="3" key="1">
    <citation type="submission" date="2017-12" db="EMBL/GenBank/DDBJ databases">
        <title>High-resolution comparative analysis of great ape genomes.</title>
        <authorList>
            <person name="Pollen A."/>
            <person name="Hastie A."/>
            <person name="Hormozdiari F."/>
            <person name="Dougherty M."/>
            <person name="Liu R."/>
            <person name="Chaisson M."/>
            <person name="Hoppe E."/>
            <person name="Hill C."/>
            <person name="Pang A."/>
            <person name="Hillier L."/>
            <person name="Baker C."/>
            <person name="Armstrong J."/>
            <person name="Shendure J."/>
            <person name="Paten B."/>
            <person name="Wilson R."/>
            <person name="Chao H."/>
            <person name="Schneider V."/>
            <person name="Ventura M."/>
            <person name="Kronenberg Z."/>
            <person name="Murali S."/>
            <person name="Gordon D."/>
            <person name="Cantsilieris S."/>
            <person name="Munson K."/>
            <person name="Nelson B."/>
            <person name="Raja A."/>
            <person name="Underwood J."/>
            <person name="Diekhans M."/>
            <person name="Fiddes I."/>
            <person name="Haussler D."/>
            <person name="Eichler E."/>
        </authorList>
    </citation>
    <scope>NUCLEOTIDE SEQUENCE [LARGE SCALE GENOMIC DNA]</scope>
    <source>
        <strain evidence="3">Susie</strain>
    </source>
</reference>
<proteinExistence type="inferred from homology"/>
<evidence type="ECO:0000313" key="3">
    <source>
        <dbReference type="EMBL" id="PNJ45869.1"/>
    </source>
</evidence>
<dbReference type="EMBL" id="NDHI03003455">
    <property type="protein sequence ID" value="PNJ45869.1"/>
    <property type="molecule type" value="Genomic_DNA"/>
</dbReference>